<gene>
    <name evidence="1" type="ORF">BCY89_09015</name>
</gene>
<dbReference type="Proteomes" id="UP000286402">
    <property type="component" value="Unassembled WGS sequence"/>
</dbReference>
<proteinExistence type="predicted"/>
<evidence type="ECO:0000313" key="1">
    <source>
        <dbReference type="EMBL" id="RKF35076.1"/>
    </source>
</evidence>
<comment type="caution">
    <text evidence="1">The sequence shown here is derived from an EMBL/GenBank/DDBJ whole genome shotgun (WGS) entry which is preliminary data.</text>
</comment>
<reference evidence="1 2" key="1">
    <citation type="submission" date="2016-07" db="EMBL/GenBank/DDBJ databases">
        <title>Genome analysis of Sphingobacterium siyangense T12B17.</title>
        <authorList>
            <person name="Xu D."/>
            <person name="Su Y."/>
            <person name="Zheng S."/>
        </authorList>
    </citation>
    <scope>NUCLEOTIDE SEQUENCE [LARGE SCALE GENOMIC DNA]</scope>
    <source>
        <strain evidence="1 2">T12B17</strain>
    </source>
</reference>
<dbReference type="InterPro" id="IPR048136">
    <property type="entry name" value="STM3941-like"/>
</dbReference>
<sequence length="164" mass="19146">MIKINFSKGKIIISMLLCFLPAVIGLYAWLYYDLIFKLTSTIWVLVAATVFYLRLQQLNRYRRGEAALTIDEHTLLNNSVLKPQQIPWTDIDYFVTGLYRTNSIFIKLNDLSSLKKEKTSGLIYLLSFIDRNLSTKPASFWIDMDVIDIKEKELLSMLLQRLKK</sequence>
<keyword evidence="2" id="KW-1185">Reference proteome</keyword>
<dbReference type="AlphaFoldDB" id="A0A420FQ44"/>
<dbReference type="RefSeq" id="WP_120334819.1">
    <property type="nucleotide sequence ID" value="NZ_CP070350.1"/>
</dbReference>
<dbReference type="NCBIfam" id="NF041635">
    <property type="entry name" value="STM3941_fam"/>
    <property type="match status" value="1"/>
</dbReference>
<protein>
    <submittedName>
        <fullName evidence="1">Uncharacterized protein</fullName>
    </submittedName>
</protein>
<dbReference type="EMBL" id="MCAQ01000023">
    <property type="protein sequence ID" value="RKF35076.1"/>
    <property type="molecule type" value="Genomic_DNA"/>
</dbReference>
<accession>A0A420FQ44</accession>
<name>A0A420FQ44_9SPHI</name>
<organism evidence="1 2">
    <name type="scientific">Sphingobacterium siyangense</name>
    <dbReference type="NCBI Taxonomy" id="459529"/>
    <lineage>
        <taxon>Bacteria</taxon>
        <taxon>Pseudomonadati</taxon>
        <taxon>Bacteroidota</taxon>
        <taxon>Sphingobacteriia</taxon>
        <taxon>Sphingobacteriales</taxon>
        <taxon>Sphingobacteriaceae</taxon>
        <taxon>Sphingobacterium</taxon>
    </lineage>
</organism>
<evidence type="ECO:0000313" key="2">
    <source>
        <dbReference type="Proteomes" id="UP000286402"/>
    </source>
</evidence>